<gene>
    <name evidence="1" type="ORF">PVK06_039853</name>
</gene>
<evidence type="ECO:0000313" key="1">
    <source>
        <dbReference type="EMBL" id="KAK5785286.1"/>
    </source>
</evidence>
<name>A0ABR0N473_GOSAR</name>
<sequence>MKNLKKRKFAYKAATTQFASMRDTENGIVFLSENTTGLAFNPNIQLMELHGRIKKKFFGSNHMRVSLLKYQFCASVNPVRYDTFDIIGAKELETMVQTHIENGSPFLELYVKFSRKDEGPQRSTYVPVQRVET</sequence>
<evidence type="ECO:0000313" key="2">
    <source>
        <dbReference type="Proteomes" id="UP001358586"/>
    </source>
</evidence>
<accession>A0ABR0N473</accession>
<keyword evidence="2" id="KW-1185">Reference proteome</keyword>
<organism evidence="1 2">
    <name type="scientific">Gossypium arboreum</name>
    <name type="common">Tree cotton</name>
    <name type="synonym">Gossypium nanking</name>
    <dbReference type="NCBI Taxonomy" id="29729"/>
    <lineage>
        <taxon>Eukaryota</taxon>
        <taxon>Viridiplantae</taxon>
        <taxon>Streptophyta</taxon>
        <taxon>Embryophyta</taxon>
        <taxon>Tracheophyta</taxon>
        <taxon>Spermatophyta</taxon>
        <taxon>Magnoliopsida</taxon>
        <taxon>eudicotyledons</taxon>
        <taxon>Gunneridae</taxon>
        <taxon>Pentapetalae</taxon>
        <taxon>rosids</taxon>
        <taxon>malvids</taxon>
        <taxon>Malvales</taxon>
        <taxon>Malvaceae</taxon>
        <taxon>Malvoideae</taxon>
        <taxon>Gossypium</taxon>
    </lineage>
</organism>
<protein>
    <submittedName>
        <fullName evidence="1">Uncharacterized protein</fullName>
    </submittedName>
</protein>
<reference evidence="1 2" key="1">
    <citation type="submission" date="2023-03" db="EMBL/GenBank/DDBJ databases">
        <title>WGS of Gossypium arboreum.</title>
        <authorList>
            <person name="Yu D."/>
        </authorList>
    </citation>
    <scope>NUCLEOTIDE SEQUENCE [LARGE SCALE GENOMIC DNA]</scope>
    <source>
        <tissue evidence="1">Leaf</tissue>
    </source>
</reference>
<comment type="caution">
    <text evidence="1">The sequence shown here is derived from an EMBL/GenBank/DDBJ whole genome shotgun (WGS) entry which is preliminary data.</text>
</comment>
<dbReference type="Proteomes" id="UP001358586">
    <property type="component" value="Chromosome 11"/>
</dbReference>
<proteinExistence type="predicted"/>
<dbReference type="EMBL" id="JARKNE010000011">
    <property type="protein sequence ID" value="KAK5785286.1"/>
    <property type="molecule type" value="Genomic_DNA"/>
</dbReference>